<name>A0AAN5R4V4_LEGPN</name>
<sequence length="102" mass="11934">MLKFFKIVSVFLLLFTSLNSFAYKSNEEIINMCREKYSTEGSAVVKYCADKDIEARDQLSQYPQEYNDFIDRCLKEYESEGYSVVKYCADADIKAEKALQKY</sequence>
<feature type="chain" id="PRO_5042794363" evidence="1">
    <location>
        <begin position="23"/>
        <end position="102"/>
    </location>
</feature>
<keyword evidence="1" id="KW-0732">Signal</keyword>
<dbReference type="AlphaFoldDB" id="A0AAN5R4V4"/>
<accession>A0AAN5R4V4</accession>
<organism evidence="2 4">
    <name type="scientific">Legionella pneumophila</name>
    <dbReference type="NCBI Taxonomy" id="446"/>
    <lineage>
        <taxon>Bacteria</taxon>
        <taxon>Pseudomonadati</taxon>
        <taxon>Pseudomonadota</taxon>
        <taxon>Gammaproteobacteria</taxon>
        <taxon>Legionellales</taxon>
        <taxon>Legionellaceae</taxon>
        <taxon>Legionella</taxon>
    </lineage>
</organism>
<dbReference type="EMBL" id="DACSEI010000008">
    <property type="protein sequence ID" value="HAT1595948.1"/>
    <property type="molecule type" value="Genomic_DNA"/>
</dbReference>
<evidence type="ECO:0000313" key="2">
    <source>
        <dbReference type="EMBL" id="HAT1595948.1"/>
    </source>
</evidence>
<gene>
    <name evidence="2" type="ORF">I8Y58_001165</name>
    <name evidence="3" type="ORF">JBK99_11295</name>
</gene>
<dbReference type="Proteomes" id="UP000861567">
    <property type="component" value="Unassembled WGS sequence"/>
</dbReference>
<evidence type="ECO:0000313" key="4">
    <source>
        <dbReference type="Proteomes" id="UP000861567"/>
    </source>
</evidence>
<reference evidence="2" key="1">
    <citation type="journal article" date="2018" name="Genome Biol.">
        <title>SKESA: strategic k-mer extension for scrupulous assemblies.</title>
        <authorList>
            <person name="Souvorov A."/>
            <person name="Agarwala R."/>
            <person name="Lipman D.J."/>
        </authorList>
    </citation>
    <scope>NUCLEOTIDE SEQUENCE</scope>
    <source>
        <strain evidence="3">CL18-200174</strain>
        <strain evidence="2">D3612</strain>
    </source>
</reference>
<evidence type="ECO:0000313" key="3">
    <source>
        <dbReference type="EMBL" id="HAU2396909.1"/>
    </source>
</evidence>
<comment type="caution">
    <text evidence="2">The sequence shown here is derived from an EMBL/GenBank/DDBJ whole genome shotgun (WGS) entry which is preliminary data.</text>
</comment>
<proteinExistence type="predicted"/>
<feature type="signal peptide" evidence="1">
    <location>
        <begin position="1"/>
        <end position="22"/>
    </location>
</feature>
<protein>
    <submittedName>
        <fullName evidence="2">Uncharacterized protein</fullName>
    </submittedName>
</protein>
<dbReference type="RefSeq" id="WP_062726060.1">
    <property type="nucleotide sequence ID" value="NZ_LOMB01000615.1"/>
</dbReference>
<evidence type="ECO:0000256" key="1">
    <source>
        <dbReference type="SAM" id="SignalP"/>
    </source>
</evidence>
<dbReference type="Proteomes" id="UP000863577">
    <property type="component" value="Unassembled WGS sequence"/>
</dbReference>
<reference evidence="2" key="2">
    <citation type="submission" date="2020-11" db="EMBL/GenBank/DDBJ databases">
        <authorList>
            <consortium name="NCBI Pathogen Detection Project"/>
        </authorList>
    </citation>
    <scope>NUCLEOTIDE SEQUENCE</scope>
    <source>
        <strain evidence="3">CL18-200174</strain>
        <strain evidence="2">D3612</strain>
    </source>
</reference>
<dbReference type="EMBL" id="DACWOD010000008">
    <property type="protein sequence ID" value="HAU2396909.1"/>
    <property type="molecule type" value="Genomic_DNA"/>
</dbReference>